<dbReference type="GO" id="GO:0006338">
    <property type="term" value="P:chromatin remodeling"/>
    <property type="evidence" value="ECO:0000318"/>
    <property type="project" value="GO_Central"/>
</dbReference>
<evidence type="ECO:0000256" key="2">
    <source>
        <dbReference type="PROSITE-ProRule" id="PRU00267"/>
    </source>
</evidence>
<evidence type="ECO:0000313" key="6">
    <source>
        <dbReference type="Proteomes" id="UP000001357"/>
    </source>
</evidence>
<keyword evidence="1 2" id="KW-0238">DNA-binding</keyword>
<dbReference type="PROSITE" id="PS50118">
    <property type="entry name" value="HMG_BOX_2"/>
    <property type="match status" value="3"/>
</dbReference>
<feature type="region of interest" description="Disordered" evidence="3">
    <location>
        <begin position="618"/>
        <end position="671"/>
    </location>
</feature>
<dbReference type="GO" id="GO:0005634">
    <property type="term" value="C:nucleus"/>
    <property type="evidence" value="ECO:0000318"/>
    <property type="project" value="GO_Central"/>
</dbReference>
<dbReference type="Pfam" id="PF09011">
    <property type="entry name" value="HMG_box_2"/>
    <property type="match status" value="1"/>
</dbReference>
<name>A9UT61_MONBE</name>
<dbReference type="InterPro" id="IPR050342">
    <property type="entry name" value="HMGB"/>
</dbReference>
<reference evidence="5 6" key="1">
    <citation type="journal article" date="2008" name="Nature">
        <title>The genome of the choanoflagellate Monosiga brevicollis and the origin of metazoans.</title>
        <authorList>
            <consortium name="JGI Sequencing"/>
            <person name="King N."/>
            <person name="Westbrook M.J."/>
            <person name="Young S.L."/>
            <person name="Kuo A."/>
            <person name="Abedin M."/>
            <person name="Chapman J."/>
            <person name="Fairclough S."/>
            <person name="Hellsten U."/>
            <person name="Isogai Y."/>
            <person name="Letunic I."/>
            <person name="Marr M."/>
            <person name="Pincus D."/>
            <person name="Putnam N."/>
            <person name="Rokas A."/>
            <person name="Wright K.J."/>
            <person name="Zuzow R."/>
            <person name="Dirks W."/>
            <person name="Good M."/>
            <person name="Goodstein D."/>
            <person name="Lemons D."/>
            <person name="Li W."/>
            <person name="Lyons J.B."/>
            <person name="Morris A."/>
            <person name="Nichols S."/>
            <person name="Richter D.J."/>
            <person name="Salamov A."/>
            <person name="Bork P."/>
            <person name="Lim W.A."/>
            <person name="Manning G."/>
            <person name="Miller W.T."/>
            <person name="McGinnis W."/>
            <person name="Shapiro H."/>
            <person name="Tjian R."/>
            <person name="Grigoriev I.V."/>
            <person name="Rokhsar D."/>
        </authorList>
    </citation>
    <scope>NUCLEOTIDE SEQUENCE [LARGE SCALE GENOMIC DNA]</scope>
    <source>
        <strain evidence="6">MX1 / ATCC 50154</strain>
    </source>
</reference>
<dbReference type="SMART" id="SM00398">
    <property type="entry name" value="HMG"/>
    <property type="match status" value="3"/>
</dbReference>
<feature type="compositionally biased region" description="Basic and acidic residues" evidence="3">
    <location>
        <begin position="660"/>
        <end position="671"/>
    </location>
</feature>
<feature type="region of interest" description="Disordered" evidence="3">
    <location>
        <begin position="79"/>
        <end position="119"/>
    </location>
</feature>
<feature type="DNA-binding region" description="HMG box" evidence="2">
    <location>
        <begin position="236"/>
        <end position="304"/>
    </location>
</feature>
<dbReference type="CDD" id="cd00084">
    <property type="entry name" value="HMG-box_SF"/>
    <property type="match status" value="1"/>
</dbReference>
<dbReference type="InParanoid" id="A9UT61"/>
<dbReference type="KEGG" id="mbr:MONBRDRAFT_6212"/>
<dbReference type="EMBL" id="CH991545">
    <property type="protein sequence ID" value="EDQ91436.1"/>
    <property type="molecule type" value="Genomic_DNA"/>
</dbReference>
<sequence length="671" mass="77178">MSGMMDAEADPGVYEPAAQPAHGHGAGALLNFGHPVPGSMAPPSSIPSSLPHSAAVPVPSHPSMLQPYPMPPHMMPMSIPASWGTSGPLAPPEPQLQAPQQPHRDRRKKRKNGTVLDTEAGPTWWSEQDKMIVAAVIAQEQRLPIQQRYEREPPYDWDAIAPEGMTTHQARVRYRQLSEDIPRRRTNLEIAHIAMKNYYHALIRGKVLTTDQFARISHMRRQPGKLKAKDLYPNIPKKPMSAFLLWAQDARETIAAQIDSRQAKHIQKALSDRWKELSAEEKQPYQSAATENMTKYYAEMAQFYESNPQAKRDRKLKGVPLKDSPMQEAAMPQAVPPPRSGIELYTEDLKRARQANNPHEPIDENMIHQQASQEWHSLVPEKQAEYHRRVEEMWKEYESQRLRREEPESQYLMHPPMQQQLHPQQLHPQQLQMQQGQPMQPFLHPQMLMEEQQRQLQQAPPKPPTKPTAYKIFVEEHRDSVAESLAPHEKKSVQAKLRELWKHMSNKDRKPYKKKARLADDEYIVEMAEYHRVYGPILAAQEQQVQAQAAQDGDPHALQQQHQLMDHQQAYHQQQIQLQTQQYHQQHLQMQQQLMMQQQQQQLEHQHLEHAQLAQHHLAQEQDDVDHVQHHQPAVVTVPAPDHPQAPQAPEIPAPAPAPADEHDHDEPPVA</sequence>
<feature type="domain" description="HMG box" evidence="4">
    <location>
        <begin position="463"/>
        <end position="531"/>
    </location>
</feature>
<evidence type="ECO:0000256" key="1">
    <source>
        <dbReference type="ARBA" id="ARBA00023125"/>
    </source>
</evidence>
<dbReference type="PANTHER" id="PTHR48112">
    <property type="entry name" value="HIGH MOBILITY GROUP PROTEIN DSP1"/>
    <property type="match status" value="1"/>
</dbReference>
<feature type="compositionally biased region" description="Low complexity" evidence="3">
    <location>
        <begin position="639"/>
        <end position="649"/>
    </location>
</feature>
<organism evidence="5 6">
    <name type="scientific">Monosiga brevicollis</name>
    <name type="common">Choanoflagellate</name>
    <dbReference type="NCBI Taxonomy" id="81824"/>
    <lineage>
        <taxon>Eukaryota</taxon>
        <taxon>Choanoflagellata</taxon>
        <taxon>Craspedida</taxon>
        <taxon>Salpingoecidae</taxon>
        <taxon>Monosiga</taxon>
    </lineage>
</organism>
<evidence type="ECO:0000256" key="3">
    <source>
        <dbReference type="SAM" id="MobiDB-lite"/>
    </source>
</evidence>
<protein>
    <recommendedName>
        <fullName evidence="4">HMG box domain-containing protein</fullName>
    </recommendedName>
</protein>
<feature type="region of interest" description="Disordered" evidence="3">
    <location>
        <begin position="545"/>
        <end position="566"/>
    </location>
</feature>
<dbReference type="InterPro" id="IPR036910">
    <property type="entry name" value="HMG_box_dom_sf"/>
</dbReference>
<feature type="domain" description="HMG box" evidence="4">
    <location>
        <begin position="236"/>
        <end position="304"/>
    </location>
</feature>
<dbReference type="Gene3D" id="1.10.30.10">
    <property type="entry name" value="High mobility group box domain"/>
    <property type="match status" value="3"/>
</dbReference>
<gene>
    <name evidence="5" type="ORF">MONBRDRAFT_6212</name>
</gene>
<feature type="DNA-binding region" description="HMG box" evidence="2">
    <location>
        <begin position="335"/>
        <end position="405"/>
    </location>
</feature>
<dbReference type="SUPFAM" id="SSF47095">
    <property type="entry name" value="HMG-box"/>
    <property type="match status" value="3"/>
</dbReference>
<accession>A9UT61</accession>
<dbReference type="AlphaFoldDB" id="A9UT61"/>
<evidence type="ECO:0000313" key="5">
    <source>
        <dbReference type="EMBL" id="EDQ91436.1"/>
    </source>
</evidence>
<dbReference type="GeneID" id="5889199"/>
<dbReference type="Proteomes" id="UP000001357">
    <property type="component" value="Unassembled WGS sequence"/>
</dbReference>
<keyword evidence="2" id="KW-0539">Nucleus</keyword>
<dbReference type="RefSeq" id="XP_001743858.1">
    <property type="nucleotide sequence ID" value="XM_001743806.1"/>
</dbReference>
<feature type="region of interest" description="Disordered" evidence="3">
    <location>
        <begin position="1"/>
        <end position="30"/>
    </location>
</feature>
<feature type="domain" description="HMG box" evidence="4">
    <location>
        <begin position="335"/>
        <end position="405"/>
    </location>
</feature>
<evidence type="ECO:0000259" key="4">
    <source>
        <dbReference type="PROSITE" id="PS50118"/>
    </source>
</evidence>
<dbReference type="Pfam" id="PF00505">
    <property type="entry name" value="HMG_box"/>
    <property type="match status" value="2"/>
</dbReference>
<dbReference type="InterPro" id="IPR009071">
    <property type="entry name" value="HMG_box_dom"/>
</dbReference>
<dbReference type="STRING" id="81824.A9UT61"/>
<keyword evidence="6" id="KW-1185">Reference proteome</keyword>
<dbReference type="GO" id="GO:0003677">
    <property type="term" value="F:DNA binding"/>
    <property type="evidence" value="ECO:0007669"/>
    <property type="project" value="UniProtKB-UniRule"/>
</dbReference>
<proteinExistence type="predicted"/>
<feature type="DNA-binding region" description="HMG box" evidence="2">
    <location>
        <begin position="463"/>
        <end position="531"/>
    </location>
</feature>